<feature type="transmembrane region" description="Helical" evidence="2">
    <location>
        <begin position="12"/>
        <end position="33"/>
    </location>
</feature>
<evidence type="ECO:0000256" key="2">
    <source>
        <dbReference type="SAM" id="Phobius"/>
    </source>
</evidence>
<keyword evidence="1" id="KW-0175">Coiled coil</keyword>
<reference evidence="5 6" key="1">
    <citation type="submission" date="2020-08" db="EMBL/GenBank/DDBJ databases">
        <title>Sequencing the genomes of 1000 actinobacteria strains.</title>
        <authorList>
            <person name="Klenk H.-P."/>
        </authorList>
    </citation>
    <scope>NUCLEOTIDE SEQUENCE [LARGE SCALE GENOMIC DNA]</scope>
    <source>
        <strain evidence="5 6">DSM 45823</strain>
    </source>
</reference>
<gene>
    <name evidence="5" type="ORF">HNR21_001827</name>
</gene>
<dbReference type="NCBIfam" id="TIGR00996">
    <property type="entry name" value="Mtu_fam_mce"/>
    <property type="match status" value="1"/>
</dbReference>
<name>A0A7W3MW03_9ACTN</name>
<evidence type="ECO:0000259" key="4">
    <source>
        <dbReference type="Pfam" id="PF11887"/>
    </source>
</evidence>
<dbReference type="EMBL" id="JACJII010000001">
    <property type="protein sequence ID" value="MBA9002945.1"/>
    <property type="molecule type" value="Genomic_DNA"/>
</dbReference>
<evidence type="ECO:0000256" key="1">
    <source>
        <dbReference type="SAM" id="Coils"/>
    </source>
</evidence>
<dbReference type="InterPro" id="IPR005693">
    <property type="entry name" value="Mce"/>
</dbReference>
<keyword evidence="2" id="KW-0812">Transmembrane</keyword>
<comment type="caution">
    <text evidence="5">The sequence shown here is derived from an EMBL/GenBank/DDBJ whole genome shotgun (WGS) entry which is preliminary data.</text>
</comment>
<dbReference type="Pfam" id="PF02470">
    <property type="entry name" value="MlaD"/>
    <property type="match status" value="1"/>
</dbReference>
<evidence type="ECO:0000259" key="3">
    <source>
        <dbReference type="Pfam" id="PF02470"/>
    </source>
</evidence>
<feature type="coiled-coil region" evidence="1">
    <location>
        <begin position="217"/>
        <end position="248"/>
    </location>
</feature>
<protein>
    <submittedName>
        <fullName evidence="5">Phospholipid/cholesterol/gamma-HCH transport system substrate-binding protein</fullName>
    </submittedName>
</protein>
<dbReference type="PANTHER" id="PTHR33371">
    <property type="entry name" value="INTERMEMBRANE PHOSPHOLIPID TRANSPORT SYSTEM BINDING PROTEIN MLAD-RELATED"/>
    <property type="match status" value="1"/>
</dbReference>
<keyword evidence="2" id="KW-0472">Membrane</keyword>
<proteinExistence type="predicted"/>
<dbReference type="GO" id="GO:0005576">
    <property type="term" value="C:extracellular region"/>
    <property type="evidence" value="ECO:0007669"/>
    <property type="project" value="TreeGrafter"/>
</dbReference>
<accession>A0A7W3MW03</accession>
<sequence>MALKSFRDRNKITVGVVSTGLLALLVASVYLVGTEGLLRDRYAMSGIFTDTGGLRAGDEVRVAGVAVGEVTEVRPDWTNGRVLVAWEVDSDVDLGTGTRAEVQVATVLGGRYLRLSGPVAAPHMADLPEDRRRIPVERTAVPTTFNDVLKTSTRAVRRLDTRSIQTIVAELGGLSERDRGRLSRALTNLTELAETVNESDPQIRKLLDNGERLVALADSKERQLLTLMNNVQAMLDELELRRDELSAFLGGGDATVTAMTRLIDRQQDRLKSIIKDLQTTLAALRPASDEFNALLAWAGPTLSGLSSVGGRGPWLDVVATGLGPLSPEDLAGLARLARQQGAAR</sequence>
<dbReference type="Pfam" id="PF11887">
    <property type="entry name" value="Mce4_CUP1"/>
    <property type="match status" value="1"/>
</dbReference>
<dbReference type="Proteomes" id="UP000539313">
    <property type="component" value="Unassembled WGS sequence"/>
</dbReference>
<evidence type="ECO:0000313" key="6">
    <source>
        <dbReference type="Proteomes" id="UP000539313"/>
    </source>
</evidence>
<organism evidence="5 6">
    <name type="scientific">Thermomonospora cellulosilytica</name>
    <dbReference type="NCBI Taxonomy" id="1411118"/>
    <lineage>
        <taxon>Bacteria</taxon>
        <taxon>Bacillati</taxon>
        <taxon>Actinomycetota</taxon>
        <taxon>Actinomycetes</taxon>
        <taxon>Streptosporangiales</taxon>
        <taxon>Thermomonosporaceae</taxon>
        <taxon>Thermomonospora</taxon>
    </lineage>
</organism>
<evidence type="ECO:0000313" key="5">
    <source>
        <dbReference type="EMBL" id="MBA9002945.1"/>
    </source>
</evidence>
<feature type="domain" description="Mce/MlaD" evidence="3">
    <location>
        <begin position="45"/>
        <end position="116"/>
    </location>
</feature>
<dbReference type="InterPro" id="IPR003399">
    <property type="entry name" value="Mce/MlaD"/>
</dbReference>
<keyword evidence="2" id="KW-1133">Transmembrane helix</keyword>
<dbReference type="PANTHER" id="PTHR33371:SF18">
    <property type="entry name" value="MCE-FAMILY PROTEIN MCE3C"/>
    <property type="match status" value="1"/>
</dbReference>
<dbReference type="InterPro" id="IPR024516">
    <property type="entry name" value="Mce_C"/>
</dbReference>
<dbReference type="InterPro" id="IPR052336">
    <property type="entry name" value="MlaD_Phospholipid_Transporter"/>
</dbReference>
<keyword evidence="6" id="KW-1185">Reference proteome</keyword>
<feature type="domain" description="Mammalian cell entry C-terminal" evidence="4">
    <location>
        <begin position="133"/>
        <end position="296"/>
    </location>
</feature>
<dbReference type="AlphaFoldDB" id="A0A7W3MW03"/>